<evidence type="ECO:0000313" key="4">
    <source>
        <dbReference type="Proteomes" id="UP000289340"/>
    </source>
</evidence>
<keyword evidence="2" id="KW-0472">Membrane</keyword>
<dbReference type="PANTHER" id="PTHR31902">
    <property type="entry name" value="ACTIN PATCHES DISTAL PROTEIN 1"/>
    <property type="match status" value="1"/>
</dbReference>
<feature type="compositionally biased region" description="Basic and acidic residues" evidence="1">
    <location>
        <begin position="258"/>
        <end position="269"/>
    </location>
</feature>
<organism evidence="3 4">
    <name type="scientific">Glycine soja</name>
    <name type="common">Wild soybean</name>
    <dbReference type="NCBI Taxonomy" id="3848"/>
    <lineage>
        <taxon>Eukaryota</taxon>
        <taxon>Viridiplantae</taxon>
        <taxon>Streptophyta</taxon>
        <taxon>Embryophyta</taxon>
        <taxon>Tracheophyta</taxon>
        <taxon>Spermatophyta</taxon>
        <taxon>Magnoliopsida</taxon>
        <taxon>eudicotyledons</taxon>
        <taxon>Gunneridae</taxon>
        <taxon>Pentapetalae</taxon>
        <taxon>rosids</taxon>
        <taxon>fabids</taxon>
        <taxon>Fabales</taxon>
        <taxon>Fabaceae</taxon>
        <taxon>Papilionoideae</taxon>
        <taxon>50 kb inversion clade</taxon>
        <taxon>NPAAA clade</taxon>
        <taxon>indigoferoid/millettioid clade</taxon>
        <taxon>Phaseoleae</taxon>
        <taxon>Glycine</taxon>
        <taxon>Glycine subgen. Soja</taxon>
    </lineage>
</organism>
<evidence type="ECO:0000313" key="3">
    <source>
        <dbReference type="EMBL" id="RZB46663.1"/>
    </source>
</evidence>
<keyword evidence="4" id="KW-1185">Reference proteome</keyword>
<comment type="caution">
    <text evidence="3">The sequence shown here is derived from an EMBL/GenBank/DDBJ whole genome shotgun (WGS) entry which is preliminary data.</text>
</comment>
<accession>A0A445FCX4</accession>
<feature type="region of interest" description="Disordered" evidence="1">
    <location>
        <begin position="241"/>
        <end position="270"/>
    </location>
</feature>
<dbReference type="InterPro" id="IPR009737">
    <property type="entry name" value="Aim32/Apd1-like"/>
</dbReference>
<sequence>MASENPTADDAVNGFNRPEMFSENLAGTVDAYDRHVFLCYKSHLSWPPRIEASDADPFPKRVAATFKARKNDLPLKTKITVCEVREEAGFLDGDVLIFPDMIKYRGLEESNVDSFFEDVLVNGKPWTAGVPEVFSGSHVYVCAHGSRDVRCGVCGPVLIKKLNEEIELRCLKDQISVTACSHIGGHKYAGNVIIYCPGADGKIMGHWYGYVTPNDVSDLLDQHIAKGEVIKRLLRGQMGTSVAEDKGADDQKVANGEDTSKGKTNHVESDNLSNKENMGGCCQGVNGVSCCRSASVEQNNEIEETPEAQKKGSKICSNWPQLQQRDILTAVGVLGAVAVVAVVYKLYRRAG</sequence>
<keyword evidence="2" id="KW-0812">Transmembrane</keyword>
<dbReference type="AlphaFoldDB" id="A0A445FCX4"/>
<dbReference type="InterPro" id="IPR036249">
    <property type="entry name" value="Thioredoxin-like_sf"/>
</dbReference>
<dbReference type="FunFam" id="3.40.30.10:FF:000213">
    <property type="entry name" value="APD1p protein"/>
    <property type="match status" value="1"/>
</dbReference>
<evidence type="ECO:0000256" key="1">
    <source>
        <dbReference type="SAM" id="MobiDB-lite"/>
    </source>
</evidence>
<feature type="transmembrane region" description="Helical" evidence="2">
    <location>
        <begin position="327"/>
        <end position="347"/>
    </location>
</feature>
<protein>
    <submittedName>
        <fullName evidence="3">Altered inheritance of mitochondria protein 32</fullName>
    </submittedName>
</protein>
<gene>
    <name evidence="3" type="ORF">D0Y65_050627</name>
</gene>
<dbReference type="Gramene" id="XM_028362607.1">
    <property type="protein sequence ID" value="XP_028218408.1"/>
    <property type="gene ID" value="LOC114400254"/>
</dbReference>
<proteinExistence type="predicted"/>
<dbReference type="Pfam" id="PF06999">
    <property type="entry name" value="Suc_Fer-like"/>
    <property type="match status" value="1"/>
</dbReference>
<feature type="compositionally biased region" description="Basic and acidic residues" evidence="1">
    <location>
        <begin position="243"/>
        <end position="252"/>
    </location>
</feature>
<dbReference type="EMBL" id="QZWG01000019">
    <property type="protein sequence ID" value="RZB46663.1"/>
    <property type="molecule type" value="Genomic_DNA"/>
</dbReference>
<dbReference type="Proteomes" id="UP000289340">
    <property type="component" value="Chromosome 19"/>
</dbReference>
<dbReference type="PANTHER" id="PTHR31902:SF10">
    <property type="entry name" value="SUCRASE_FERREDOXIN-LIKE FAMILY PROTEIN"/>
    <property type="match status" value="1"/>
</dbReference>
<dbReference type="Gene3D" id="3.40.30.10">
    <property type="entry name" value="Glutaredoxin"/>
    <property type="match status" value="2"/>
</dbReference>
<keyword evidence="2" id="KW-1133">Transmembrane helix</keyword>
<evidence type="ECO:0000256" key="2">
    <source>
        <dbReference type="SAM" id="Phobius"/>
    </source>
</evidence>
<reference evidence="3 4" key="1">
    <citation type="submission" date="2018-09" db="EMBL/GenBank/DDBJ databases">
        <title>A high-quality reference genome of wild soybean provides a powerful tool to mine soybean genomes.</title>
        <authorList>
            <person name="Xie M."/>
            <person name="Chung C.Y.L."/>
            <person name="Li M.-W."/>
            <person name="Wong F.-L."/>
            <person name="Chan T.-F."/>
            <person name="Lam H.-M."/>
        </authorList>
    </citation>
    <scope>NUCLEOTIDE SEQUENCE [LARGE SCALE GENOMIC DNA]</scope>
    <source>
        <strain evidence="4">cv. W05</strain>
        <tissue evidence="3">Hypocotyl of etiolated seedlings</tissue>
    </source>
</reference>
<dbReference type="SUPFAM" id="SSF52833">
    <property type="entry name" value="Thioredoxin-like"/>
    <property type="match status" value="1"/>
</dbReference>
<name>A0A445FCX4_GLYSO</name>
<dbReference type="CDD" id="cd03062">
    <property type="entry name" value="TRX_Fd_Sucrase"/>
    <property type="match status" value="1"/>
</dbReference>